<feature type="region of interest" description="Disordered" evidence="1">
    <location>
        <begin position="57"/>
        <end position="80"/>
    </location>
</feature>
<proteinExistence type="predicted"/>
<dbReference type="AlphaFoldDB" id="A0A314UX97"/>
<dbReference type="Proteomes" id="UP000250321">
    <property type="component" value="Unassembled WGS sequence"/>
</dbReference>
<sequence>MSQSKIWLPRVVWAATKGSNKHIPGCRSGKTTCNNSTAIHGLPSIVALPLAIKTGSAQGEELGQQENAESESPLRKCSNS</sequence>
<gene>
    <name evidence="2" type="ORF">Pyn_25606</name>
</gene>
<dbReference type="EMBL" id="PJQY01002880">
    <property type="protein sequence ID" value="PQM42031.1"/>
    <property type="molecule type" value="Genomic_DNA"/>
</dbReference>
<comment type="caution">
    <text evidence="2">The sequence shown here is derived from an EMBL/GenBank/DDBJ whole genome shotgun (WGS) entry which is preliminary data.</text>
</comment>
<evidence type="ECO:0000313" key="3">
    <source>
        <dbReference type="Proteomes" id="UP000250321"/>
    </source>
</evidence>
<reference evidence="2 3" key="1">
    <citation type="submission" date="2018-02" db="EMBL/GenBank/DDBJ databases">
        <title>Draft genome of wild Prunus yedoensis var. nudiflora.</title>
        <authorList>
            <person name="Baek S."/>
            <person name="Kim J.-H."/>
            <person name="Choi K."/>
            <person name="Kim G.-B."/>
            <person name="Cho A."/>
            <person name="Jang H."/>
            <person name="Shin C.-H."/>
            <person name="Yu H.-J."/>
            <person name="Mun J.-H."/>
        </authorList>
    </citation>
    <scope>NUCLEOTIDE SEQUENCE [LARGE SCALE GENOMIC DNA]</scope>
    <source>
        <strain evidence="3">cv. Jeju island</strain>
        <tissue evidence="2">Leaf</tissue>
    </source>
</reference>
<keyword evidence="3" id="KW-1185">Reference proteome</keyword>
<evidence type="ECO:0000313" key="2">
    <source>
        <dbReference type="EMBL" id="PQM42031.1"/>
    </source>
</evidence>
<name>A0A314UX97_PRUYE</name>
<accession>A0A314UX97</accession>
<evidence type="ECO:0000256" key="1">
    <source>
        <dbReference type="SAM" id="MobiDB-lite"/>
    </source>
</evidence>
<protein>
    <submittedName>
        <fullName evidence="2">Uncharacterized protein</fullName>
    </submittedName>
</protein>
<dbReference type="OrthoDB" id="10509813at2759"/>
<organism evidence="2 3">
    <name type="scientific">Prunus yedoensis var. nudiflora</name>
    <dbReference type="NCBI Taxonomy" id="2094558"/>
    <lineage>
        <taxon>Eukaryota</taxon>
        <taxon>Viridiplantae</taxon>
        <taxon>Streptophyta</taxon>
        <taxon>Embryophyta</taxon>
        <taxon>Tracheophyta</taxon>
        <taxon>Spermatophyta</taxon>
        <taxon>Magnoliopsida</taxon>
        <taxon>eudicotyledons</taxon>
        <taxon>Gunneridae</taxon>
        <taxon>Pentapetalae</taxon>
        <taxon>rosids</taxon>
        <taxon>fabids</taxon>
        <taxon>Rosales</taxon>
        <taxon>Rosaceae</taxon>
        <taxon>Amygdaloideae</taxon>
        <taxon>Amygdaleae</taxon>
        <taxon>Prunus</taxon>
    </lineage>
</organism>